<name>A0A2T3WAA0_9DEIO</name>
<evidence type="ECO:0000313" key="1">
    <source>
        <dbReference type="EMBL" id="PTA68825.1"/>
    </source>
</evidence>
<evidence type="ECO:0000313" key="2">
    <source>
        <dbReference type="Proteomes" id="UP000240317"/>
    </source>
</evidence>
<dbReference type="Proteomes" id="UP000240317">
    <property type="component" value="Unassembled WGS sequence"/>
</dbReference>
<comment type="caution">
    <text evidence="1">The sequence shown here is derived from an EMBL/GenBank/DDBJ whole genome shotgun (WGS) entry which is preliminary data.</text>
</comment>
<dbReference type="RefSeq" id="WP_107137244.1">
    <property type="nucleotide sequence ID" value="NZ_PYSV01000004.1"/>
</dbReference>
<dbReference type="AlphaFoldDB" id="A0A2T3WAA0"/>
<dbReference type="EMBL" id="PYSV01000004">
    <property type="protein sequence ID" value="PTA68825.1"/>
    <property type="molecule type" value="Genomic_DNA"/>
</dbReference>
<reference evidence="1 2" key="1">
    <citation type="submission" date="2018-03" db="EMBL/GenBank/DDBJ databases">
        <title>Draft genome of Deinococcus sp. OD32.</title>
        <authorList>
            <person name="Wang X.-P."/>
            <person name="Du Z.-J."/>
        </authorList>
    </citation>
    <scope>NUCLEOTIDE SEQUENCE [LARGE SCALE GENOMIC DNA]</scope>
    <source>
        <strain evidence="1 2">OD32</strain>
    </source>
</reference>
<proteinExistence type="predicted"/>
<organism evidence="1 2">
    <name type="scientific">Deinococcus arcticus</name>
    <dbReference type="NCBI Taxonomy" id="2136176"/>
    <lineage>
        <taxon>Bacteria</taxon>
        <taxon>Thermotogati</taxon>
        <taxon>Deinococcota</taxon>
        <taxon>Deinococci</taxon>
        <taxon>Deinococcales</taxon>
        <taxon>Deinococcaceae</taxon>
        <taxon>Deinococcus</taxon>
    </lineage>
</organism>
<sequence>MKLPAQPLHPAWQPVRLDAGAWLRRIWAQLVRPPTAEDQLARQRQRAELRAEYEARLDLYLAATLRSAPARCPWGERP</sequence>
<gene>
    <name evidence="1" type="ORF">C8263_06215</name>
</gene>
<accession>A0A2T3WAA0</accession>
<keyword evidence="2" id="KW-1185">Reference proteome</keyword>
<protein>
    <submittedName>
        <fullName evidence="1">Uncharacterized protein</fullName>
    </submittedName>
</protein>